<dbReference type="Pfam" id="PF00392">
    <property type="entry name" value="GntR"/>
    <property type="match status" value="1"/>
</dbReference>
<evidence type="ECO:0000313" key="5">
    <source>
        <dbReference type="EMBL" id="RIW29702.1"/>
    </source>
</evidence>
<evidence type="ECO:0000256" key="1">
    <source>
        <dbReference type="ARBA" id="ARBA00023015"/>
    </source>
</evidence>
<dbReference type="EMBL" id="QXIR01000030">
    <property type="protein sequence ID" value="RIW29702.1"/>
    <property type="molecule type" value="Genomic_DNA"/>
</dbReference>
<dbReference type="AlphaFoldDB" id="A0A3A1QWX8"/>
<keyword evidence="2" id="KW-0238">DNA-binding</keyword>
<dbReference type="GO" id="GO:0003700">
    <property type="term" value="F:DNA-binding transcription factor activity"/>
    <property type="evidence" value="ECO:0007669"/>
    <property type="project" value="InterPro"/>
</dbReference>
<dbReference type="RefSeq" id="WP_119548731.1">
    <property type="nucleotide sequence ID" value="NZ_QXIR01000030.1"/>
</dbReference>
<dbReference type="PROSITE" id="PS50949">
    <property type="entry name" value="HTH_GNTR"/>
    <property type="match status" value="1"/>
</dbReference>
<evidence type="ECO:0000313" key="6">
    <source>
        <dbReference type="Proteomes" id="UP000265801"/>
    </source>
</evidence>
<sequence length="204" mass="23523">MDAAKPNSKVFIEIVDRIRDMISNDDLQPGDKIPSERELSERLKAGRSSIREALRALELLGLIETRRGEGTFLKDFRNHHLVELLGTFILKDDKARGDVLLTKEWIEKESLRTLFHSGTNPDFLQSWIDSEGIHTVDGFLRKIIHQSNNLLGEKIWYILSQYGSVGQNAIPMNEKCIDACKGLLNSLKERDEDKMWEFYHLLKD</sequence>
<reference evidence="5 6" key="1">
    <citation type="submission" date="2018-09" db="EMBL/GenBank/DDBJ databases">
        <title>Bacillus saliacetes sp. nov., isolated from Thai shrimp paste (Ka-pi).</title>
        <authorList>
            <person name="Daroonpunt R."/>
            <person name="Tanasupawat S."/>
            <person name="Yiamsombut S."/>
        </authorList>
    </citation>
    <scope>NUCLEOTIDE SEQUENCE [LARGE SCALE GENOMIC DNA]</scope>
    <source>
        <strain evidence="5 6">SKP7-4</strain>
    </source>
</reference>
<evidence type="ECO:0000259" key="4">
    <source>
        <dbReference type="PROSITE" id="PS50949"/>
    </source>
</evidence>
<dbReference type="InterPro" id="IPR000524">
    <property type="entry name" value="Tscrpt_reg_HTH_GntR"/>
</dbReference>
<accession>A0A3A1QWX8</accession>
<dbReference type="PRINTS" id="PR00035">
    <property type="entry name" value="HTHGNTR"/>
</dbReference>
<keyword evidence="6" id="KW-1185">Reference proteome</keyword>
<dbReference type="SUPFAM" id="SSF46785">
    <property type="entry name" value="Winged helix' DNA-binding domain"/>
    <property type="match status" value="1"/>
</dbReference>
<evidence type="ECO:0000256" key="3">
    <source>
        <dbReference type="ARBA" id="ARBA00023163"/>
    </source>
</evidence>
<keyword evidence="3" id="KW-0804">Transcription</keyword>
<dbReference type="InterPro" id="IPR036390">
    <property type="entry name" value="WH_DNA-bd_sf"/>
</dbReference>
<comment type="caution">
    <text evidence="5">The sequence shown here is derived from an EMBL/GenBank/DDBJ whole genome shotgun (WGS) entry which is preliminary data.</text>
</comment>
<keyword evidence="1" id="KW-0805">Transcription regulation</keyword>
<name>A0A3A1QWX8_9BACI</name>
<dbReference type="Proteomes" id="UP000265801">
    <property type="component" value="Unassembled WGS sequence"/>
</dbReference>
<dbReference type="InterPro" id="IPR036388">
    <property type="entry name" value="WH-like_DNA-bd_sf"/>
</dbReference>
<dbReference type="PANTHER" id="PTHR43537">
    <property type="entry name" value="TRANSCRIPTIONAL REGULATOR, GNTR FAMILY"/>
    <property type="match status" value="1"/>
</dbReference>
<proteinExistence type="predicted"/>
<dbReference type="OrthoDB" id="9799482at2"/>
<feature type="domain" description="HTH gntR-type" evidence="4">
    <location>
        <begin position="8"/>
        <end position="76"/>
    </location>
</feature>
<dbReference type="Gene3D" id="1.10.10.10">
    <property type="entry name" value="Winged helix-like DNA-binding domain superfamily/Winged helix DNA-binding domain"/>
    <property type="match status" value="1"/>
</dbReference>
<organism evidence="5 6">
    <name type="scientific">Bacillus salacetis</name>
    <dbReference type="NCBI Taxonomy" id="2315464"/>
    <lineage>
        <taxon>Bacteria</taxon>
        <taxon>Bacillati</taxon>
        <taxon>Bacillota</taxon>
        <taxon>Bacilli</taxon>
        <taxon>Bacillales</taxon>
        <taxon>Bacillaceae</taxon>
        <taxon>Bacillus</taxon>
    </lineage>
</organism>
<dbReference type="GO" id="GO:0003677">
    <property type="term" value="F:DNA binding"/>
    <property type="evidence" value="ECO:0007669"/>
    <property type="project" value="UniProtKB-KW"/>
</dbReference>
<protein>
    <submittedName>
        <fullName evidence="5">FadR family transcriptional regulator</fullName>
    </submittedName>
</protein>
<evidence type="ECO:0000256" key="2">
    <source>
        <dbReference type="ARBA" id="ARBA00023125"/>
    </source>
</evidence>
<dbReference type="PANTHER" id="PTHR43537:SF54">
    <property type="entry name" value="TRANSCRIPTIONAL REGULATOR, GNTR FAMILY"/>
    <property type="match status" value="1"/>
</dbReference>
<gene>
    <name evidence="5" type="ORF">D3H55_18155</name>
</gene>
<dbReference type="SMART" id="SM00345">
    <property type="entry name" value="HTH_GNTR"/>
    <property type="match status" value="1"/>
</dbReference>
<dbReference type="CDD" id="cd07377">
    <property type="entry name" value="WHTH_GntR"/>
    <property type="match status" value="1"/>
</dbReference>